<evidence type="ECO:0000313" key="4">
    <source>
        <dbReference type="Proteomes" id="UP001186041"/>
    </source>
</evidence>
<dbReference type="EMBL" id="JAWLVV010000059">
    <property type="protein sequence ID" value="MDV7295160.1"/>
    <property type="molecule type" value="Genomic_DNA"/>
</dbReference>
<dbReference type="SUPFAM" id="SSF52540">
    <property type="entry name" value="P-loop containing nucleoside triphosphate hydrolases"/>
    <property type="match status" value="1"/>
</dbReference>
<feature type="region of interest" description="Disordered" evidence="2">
    <location>
        <begin position="112"/>
        <end position="135"/>
    </location>
</feature>
<gene>
    <name evidence="3" type="ORF">R4485_33920</name>
</gene>
<reference evidence="3" key="1">
    <citation type="submission" date="2023-10" db="EMBL/GenBank/DDBJ databases">
        <title>Mycolicibacterium fortuitum clinical isolates causing pulmonary infections in humans.</title>
        <authorList>
            <person name="Mejia-Ponce P.M."/>
            <person name="Zenteno-Cuevas R."/>
            <person name="Licona-Cassani C."/>
        </authorList>
    </citation>
    <scope>NUCLEOTIDE SEQUENCE</scope>
    <source>
        <strain evidence="3">M8</strain>
    </source>
</reference>
<proteinExistence type="predicted"/>
<dbReference type="PANTHER" id="PTHR42788:SF13">
    <property type="entry name" value="ALIPHATIC SULFONATES IMPORT ATP-BINDING PROTEIN SSUB"/>
    <property type="match status" value="1"/>
</dbReference>
<dbReference type="InterPro" id="IPR027417">
    <property type="entry name" value="P-loop_NTPase"/>
</dbReference>
<comment type="caution">
    <text evidence="3">The sequence shown here is derived from an EMBL/GenBank/DDBJ whole genome shotgun (WGS) entry which is preliminary data.</text>
</comment>
<keyword evidence="3" id="KW-0067">ATP-binding</keyword>
<evidence type="ECO:0000256" key="2">
    <source>
        <dbReference type="SAM" id="MobiDB-lite"/>
    </source>
</evidence>
<evidence type="ECO:0000256" key="1">
    <source>
        <dbReference type="ARBA" id="ARBA00022448"/>
    </source>
</evidence>
<dbReference type="AlphaFoldDB" id="A0AAE4VKS4"/>
<dbReference type="PANTHER" id="PTHR42788">
    <property type="entry name" value="TAURINE IMPORT ATP-BINDING PROTEIN-RELATED"/>
    <property type="match status" value="1"/>
</dbReference>
<protein>
    <submittedName>
        <fullName evidence="3">ABC transporter ATP-binding protein</fullName>
    </submittedName>
</protein>
<keyword evidence="1" id="KW-0813">Transport</keyword>
<sequence>QRASLARALVTTPEILLLDEPLGALDSLLRSQMQTELERIILDEALTAILVTHDVDEAVLLADRVIVMAGPPGRIIADMAHPQPRPRDVADPALQALRAQILTVLHQGGRNGHLLVHPHPHRRPTPVDDAPGAGG</sequence>
<evidence type="ECO:0000313" key="3">
    <source>
        <dbReference type="EMBL" id="MDV7295160.1"/>
    </source>
</evidence>
<dbReference type="Proteomes" id="UP001186041">
    <property type="component" value="Unassembled WGS sequence"/>
</dbReference>
<keyword evidence="3" id="KW-0547">Nucleotide-binding</keyword>
<dbReference type="InterPro" id="IPR050166">
    <property type="entry name" value="ABC_transporter_ATP-bind"/>
</dbReference>
<name>A0AAE4VKS4_MYCFO</name>
<dbReference type="GO" id="GO:0005524">
    <property type="term" value="F:ATP binding"/>
    <property type="evidence" value="ECO:0007669"/>
    <property type="project" value="UniProtKB-KW"/>
</dbReference>
<organism evidence="3 4">
    <name type="scientific">Mycolicibacterium fortuitum</name>
    <name type="common">Mycobacterium fortuitum</name>
    <dbReference type="NCBI Taxonomy" id="1766"/>
    <lineage>
        <taxon>Bacteria</taxon>
        <taxon>Bacillati</taxon>
        <taxon>Actinomycetota</taxon>
        <taxon>Actinomycetes</taxon>
        <taxon>Mycobacteriales</taxon>
        <taxon>Mycobacteriaceae</taxon>
        <taxon>Mycolicibacterium</taxon>
    </lineage>
</organism>
<dbReference type="Gene3D" id="3.40.50.300">
    <property type="entry name" value="P-loop containing nucleotide triphosphate hydrolases"/>
    <property type="match status" value="1"/>
</dbReference>
<feature type="non-terminal residue" evidence="3">
    <location>
        <position position="1"/>
    </location>
</feature>
<accession>A0AAE4VKS4</accession>